<organism evidence="2 3">
    <name type="scientific">Leisingera methylohalidivorans DSM 14336</name>
    <dbReference type="NCBI Taxonomy" id="999552"/>
    <lineage>
        <taxon>Bacteria</taxon>
        <taxon>Pseudomonadati</taxon>
        <taxon>Pseudomonadota</taxon>
        <taxon>Alphaproteobacteria</taxon>
        <taxon>Rhodobacterales</taxon>
        <taxon>Roseobacteraceae</taxon>
        <taxon>Leisingera</taxon>
    </lineage>
</organism>
<accession>V9VZ13</accession>
<evidence type="ECO:0000313" key="2">
    <source>
        <dbReference type="EMBL" id="AHD03009.1"/>
    </source>
</evidence>
<feature type="transmembrane region" description="Helical" evidence="1">
    <location>
        <begin position="87"/>
        <end position="108"/>
    </location>
</feature>
<feature type="transmembrane region" description="Helical" evidence="1">
    <location>
        <begin position="134"/>
        <end position="154"/>
    </location>
</feature>
<protein>
    <submittedName>
        <fullName evidence="2">Uncharacterized protein</fullName>
    </submittedName>
</protein>
<evidence type="ECO:0000313" key="3">
    <source>
        <dbReference type="Proteomes" id="UP000018780"/>
    </source>
</evidence>
<dbReference type="KEGG" id="lmd:METH_08635"/>
<proteinExistence type="predicted"/>
<dbReference type="EMBL" id="CP006773">
    <property type="protein sequence ID" value="AHD03009.1"/>
    <property type="molecule type" value="Genomic_DNA"/>
</dbReference>
<dbReference type="RefSeq" id="WP_024089989.1">
    <property type="nucleotide sequence ID" value="NC_023135.1"/>
</dbReference>
<evidence type="ECO:0000256" key="1">
    <source>
        <dbReference type="SAM" id="Phobius"/>
    </source>
</evidence>
<keyword evidence="1" id="KW-1133">Transmembrane helix</keyword>
<gene>
    <name evidence="2" type="ORF">METH_08635</name>
</gene>
<reference evidence="2 3" key="1">
    <citation type="submission" date="2013-09" db="EMBL/GenBank/DDBJ databases">
        <authorList>
            <consortium name="DOE Joint Genome Institute"/>
            <person name="Klenk H.-P."/>
            <person name="Huntemann M."/>
            <person name="Han J."/>
            <person name="Chen A."/>
            <person name="Kyrpides N."/>
            <person name="Mavromatis K."/>
            <person name="Markowitz V."/>
            <person name="Palaniappan K."/>
            <person name="Ivanova N."/>
            <person name="Schaumberg A."/>
            <person name="Pati A."/>
            <person name="Liolios K."/>
            <person name="Nordberg H.P."/>
            <person name="Cantor M.N."/>
            <person name="Hua S.X."/>
            <person name="Woyke T."/>
        </authorList>
    </citation>
    <scope>NUCLEOTIDE SEQUENCE [LARGE SCALE GENOMIC DNA]</scope>
    <source>
        <strain evidence="2 3">DSM 14336</strain>
    </source>
</reference>
<keyword evidence="3" id="KW-1185">Reference proteome</keyword>
<dbReference type="AlphaFoldDB" id="V9VZ13"/>
<keyword evidence="1" id="KW-0472">Membrane</keyword>
<dbReference type="HOGENOM" id="CLU_1650032_0_0_5"/>
<sequence length="160" mass="17642">MKNSINEDDEGVILTKAEIFDSWATRFGALAILTAAQKVFESLEAAKAGILFGVFVLSASCFVRIFSWSRVALRDMWSASPVKFFSVGLIDFSISLSLLLSTIAITFYNFPDVANLITHITISTGATIADAARVFMNFVVLPSLLFIGIVYAVVKWWRSE</sequence>
<feature type="transmembrane region" description="Helical" evidence="1">
    <location>
        <begin position="48"/>
        <end position="66"/>
    </location>
</feature>
<name>V9VZ13_9RHOB</name>
<keyword evidence="1" id="KW-0812">Transmembrane</keyword>
<dbReference type="Proteomes" id="UP000018780">
    <property type="component" value="Chromosome"/>
</dbReference>